<keyword evidence="9 10" id="KW-0472">Membrane</keyword>
<dbReference type="GO" id="GO:0051119">
    <property type="term" value="F:sugar transmembrane transporter activity"/>
    <property type="evidence" value="ECO:0007669"/>
    <property type="project" value="InterPro"/>
</dbReference>
<accession>A0AAN9KG45</accession>
<reference evidence="11 12" key="1">
    <citation type="submission" date="2024-01" db="EMBL/GenBank/DDBJ databases">
        <title>The genomes of 5 underutilized Papilionoideae crops provide insights into root nodulation and disease resistanc.</title>
        <authorList>
            <person name="Jiang F."/>
        </authorList>
    </citation>
    <scope>NUCLEOTIDE SEQUENCE [LARGE SCALE GENOMIC DNA]</scope>
    <source>
        <strain evidence="11">LVBAO_FW01</strain>
        <tissue evidence="11">Leaves</tissue>
    </source>
</reference>
<dbReference type="GO" id="GO:0005886">
    <property type="term" value="C:plasma membrane"/>
    <property type="evidence" value="ECO:0007669"/>
    <property type="project" value="UniProtKB-SubCell"/>
</dbReference>
<keyword evidence="4" id="KW-1003">Cell membrane</keyword>
<dbReference type="Proteomes" id="UP001367508">
    <property type="component" value="Unassembled WGS sequence"/>
</dbReference>
<evidence type="ECO:0000256" key="6">
    <source>
        <dbReference type="ARBA" id="ARBA00022692"/>
    </source>
</evidence>
<keyword evidence="7" id="KW-0677">Repeat</keyword>
<sequence>MEDPTQYHFNSFNVHANENPSTSMTNSIFTRENYHAWWRYEKAVPNVVRADESSNFGNERGVLCFDPLSEFVVHGPLGLQVLGWICVSVSVSVFAAPLSIVTQVVRTKSVEFMPFNLSFNLTLSAIMWFGYGLFLKDICIALPIVLGFVLDLLQMLLFIIYRKRNNKTNTMNEFSRSTKKHCCNKPAGS</sequence>
<evidence type="ECO:0000256" key="9">
    <source>
        <dbReference type="ARBA" id="ARBA00023136"/>
    </source>
</evidence>
<evidence type="ECO:0008006" key="13">
    <source>
        <dbReference type="Google" id="ProtNLM"/>
    </source>
</evidence>
<feature type="transmembrane region" description="Helical" evidence="10">
    <location>
        <begin position="117"/>
        <end position="134"/>
    </location>
</feature>
<evidence type="ECO:0000256" key="1">
    <source>
        <dbReference type="ARBA" id="ARBA00004651"/>
    </source>
</evidence>
<evidence type="ECO:0000313" key="12">
    <source>
        <dbReference type="Proteomes" id="UP001367508"/>
    </source>
</evidence>
<dbReference type="FunFam" id="1.20.1280.290:FF:000003">
    <property type="entry name" value="Bidirectional sugar transporter SWEET"/>
    <property type="match status" value="1"/>
</dbReference>
<evidence type="ECO:0000313" key="11">
    <source>
        <dbReference type="EMBL" id="KAK7316216.1"/>
    </source>
</evidence>
<keyword evidence="5" id="KW-0762">Sugar transport</keyword>
<dbReference type="Pfam" id="PF03083">
    <property type="entry name" value="MtN3_slv"/>
    <property type="match status" value="1"/>
</dbReference>
<dbReference type="InterPro" id="IPR047664">
    <property type="entry name" value="SWEET"/>
</dbReference>
<keyword evidence="8 10" id="KW-1133">Transmembrane helix</keyword>
<feature type="transmembrane region" description="Helical" evidence="10">
    <location>
        <begin position="81"/>
        <end position="105"/>
    </location>
</feature>
<evidence type="ECO:0000256" key="10">
    <source>
        <dbReference type="SAM" id="Phobius"/>
    </source>
</evidence>
<comment type="similarity">
    <text evidence="2">Belongs to the SWEET sugar transporter family.</text>
</comment>
<comment type="caution">
    <text evidence="11">The sequence shown here is derived from an EMBL/GenBank/DDBJ whole genome shotgun (WGS) entry which is preliminary data.</text>
</comment>
<dbReference type="AlphaFoldDB" id="A0AAN9KG45"/>
<proteinExistence type="inferred from homology"/>
<keyword evidence="6 10" id="KW-0812">Transmembrane</keyword>
<dbReference type="PANTHER" id="PTHR10791">
    <property type="entry name" value="RAG1-ACTIVATING PROTEIN 1"/>
    <property type="match status" value="1"/>
</dbReference>
<dbReference type="InterPro" id="IPR004316">
    <property type="entry name" value="SWEET_rpt"/>
</dbReference>
<keyword evidence="3" id="KW-0813">Transport</keyword>
<evidence type="ECO:0000256" key="4">
    <source>
        <dbReference type="ARBA" id="ARBA00022475"/>
    </source>
</evidence>
<dbReference type="Gene3D" id="1.20.1280.290">
    <property type="match status" value="1"/>
</dbReference>
<dbReference type="EMBL" id="JAYMYQ010000008">
    <property type="protein sequence ID" value="KAK7316216.1"/>
    <property type="molecule type" value="Genomic_DNA"/>
</dbReference>
<evidence type="ECO:0000256" key="5">
    <source>
        <dbReference type="ARBA" id="ARBA00022597"/>
    </source>
</evidence>
<keyword evidence="12" id="KW-1185">Reference proteome</keyword>
<feature type="transmembrane region" description="Helical" evidence="10">
    <location>
        <begin position="140"/>
        <end position="161"/>
    </location>
</feature>
<gene>
    <name evidence="11" type="ORF">VNO77_35070</name>
</gene>
<evidence type="ECO:0000256" key="2">
    <source>
        <dbReference type="ARBA" id="ARBA00007809"/>
    </source>
</evidence>
<protein>
    <recommendedName>
        <fullName evidence="13">Solute carrier family 50 member 1</fullName>
    </recommendedName>
</protein>
<organism evidence="11 12">
    <name type="scientific">Canavalia gladiata</name>
    <name type="common">Sword bean</name>
    <name type="synonym">Dolichos gladiatus</name>
    <dbReference type="NCBI Taxonomy" id="3824"/>
    <lineage>
        <taxon>Eukaryota</taxon>
        <taxon>Viridiplantae</taxon>
        <taxon>Streptophyta</taxon>
        <taxon>Embryophyta</taxon>
        <taxon>Tracheophyta</taxon>
        <taxon>Spermatophyta</taxon>
        <taxon>Magnoliopsida</taxon>
        <taxon>eudicotyledons</taxon>
        <taxon>Gunneridae</taxon>
        <taxon>Pentapetalae</taxon>
        <taxon>rosids</taxon>
        <taxon>fabids</taxon>
        <taxon>Fabales</taxon>
        <taxon>Fabaceae</taxon>
        <taxon>Papilionoideae</taxon>
        <taxon>50 kb inversion clade</taxon>
        <taxon>NPAAA clade</taxon>
        <taxon>indigoferoid/millettioid clade</taxon>
        <taxon>Phaseoleae</taxon>
        <taxon>Canavalia</taxon>
    </lineage>
</organism>
<dbReference type="PANTHER" id="PTHR10791:SF222">
    <property type="entry name" value="BIDIRECTIONAL SUGAR TRANSPORTER SWEET15"/>
    <property type="match status" value="1"/>
</dbReference>
<name>A0AAN9KG45_CANGL</name>
<comment type="subcellular location">
    <subcellularLocation>
        <location evidence="1">Cell membrane</location>
        <topology evidence="1">Multi-pass membrane protein</topology>
    </subcellularLocation>
</comment>
<evidence type="ECO:0000256" key="3">
    <source>
        <dbReference type="ARBA" id="ARBA00022448"/>
    </source>
</evidence>
<evidence type="ECO:0000256" key="8">
    <source>
        <dbReference type="ARBA" id="ARBA00022989"/>
    </source>
</evidence>
<evidence type="ECO:0000256" key="7">
    <source>
        <dbReference type="ARBA" id="ARBA00022737"/>
    </source>
</evidence>